<dbReference type="Pfam" id="PF01795">
    <property type="entry name" value="Methyltransf_5"/>
    <property type="match status" value="1"/>
</dbReference>
<sequence length="321" mass="35195">MSSSSSSDDALTPTTVSGHVPVLLQETLELLAPRTGVKLLDGTFGGGGHTRAMLEAADDVTVVALDRDPAALPRAEALKAEFGDRFRLHHINFGDLGDLDESGFHGILFDFGLSSFQLDTRERGFSFRYDALVDMRMNPNEGISAAEFLETAEEEALVRAVRNYGEEPRVRRVVKAIMDARGTGALQRTQSLAALISDAVGPTPRGRKSVHPATRTFQGIRVEINNELSAIERGLPAAFDRLLPGGVLAAISFHSLEDRIVKRFCRKMAGRPEHSHDSRTQDEREVRAKMISTRPISPSEAEISNNPRSRSARLRAVRKIS</sequence>
<dbReference type="NCBIfam" id="TIGR00006">
    <property type="entry name" value="16S rRNA (cytosine(1402)-N(4))-methyltransferase RsmH"/>
    <property type="match status" value="1"/>
</dbReference>
<dbReference type="EC" id="2.1.1.199" evidence="6"/>
<dbReference type="CDD" id="cd02440">
    <property type="entry name" value="AdoMet_MTases"/>
    <property type="match status" value="1"/>
</dbReference>
<keyword evidence="5 6" id="KW-0949">S-adenosyl-L-methionine</keyword>
<keyword evidence="6" id="KW-0963">Cytoplasm</keyword>
<evidence type="ECO:0000313" key="8">
    <source>
        <dbReference type="EMBL" id="MDQ8208843.1"/>
    </source>
</evidence>
<dbReference type="PIRSF" id="PIRSF004486">
    <property type="entry name" value="MraW"/>
    <property type="match status" value="1"/>
</dbReference>
<feature type="binding site" evidence="6">
    <location>
        <begin position="47"/>
        <end position="49"/>
    </location>
    <ligand>
        <name>S-adenosyl-L-methionine</name>
        <dbReference type="ChEBI" id="CHEBI:59789"/>
    </ligand>
</feature>
<comment type="catalytic activity">
    <reaction evidence="6">
        <text>cytidine(1402) in 16S rRNA + S-adenosyl-L-methionine = N(4)-methylcytidine(1402) in 16S rRNA + S-adenosyl-L-homocysteine + H(+)</text>
        <dbReference type="Rhea" id="RHEA:42928"/>
        <dbReference type="Rhea" id="RHEA-COMP:10286"/>
        <dbReference type="Rhea" id="RHEA-COMP:10287"/>
        <dbReference type="ChEBI" id="CHEBI:15378"/>
        <dbReference type="ChEBI" id="CHEBI:57856"/>
        <dbReference type="ChEBI" id="CHEBI:59789"/>
        <dbReference type="ChEBI" id="CHEBI:74506"/>
        <dbReference type="ChEBI" id="CHEBI:82748"/>
        <dbReference type="EC" id="2.1.1.199"/>
    </reaction>
</comment>
<evidence type="ECO:0000313" key="9">
    <source>
        <dbReference type="Proteomes" id="UP001225316"/>
    </source>
</evidence>
<dbReference type="PANTHER" id="PTHR11265">
    <property type="entry name" value="S-ADENOSYL-METHYLTRANSFERASE MRAW"/>
    <property type="match status" value="1"/>
</dbReference>
<evidence type="ECO:0000256" key="2">
    <source>
        <dbReference type="ARBA" id="ARBA00022552"/>
    </source>
</evidence>
<dbReference type="PANTHER" id="PTHR11265:SF0">
    <property type="entry name" value="12S RRNA N4-METHYLCYTIDINE METHYLTRANSFERASE"/>
    <property type="match status" value="1"/>
</dbReference>
<dbReference type="InterPro" id="IPR002903">
    <property type="entry name" value="RsmH"/>
</dbReference>
<evidence type="ECO:0000256" key="5">
    <source>
        <dbReference type="ARBA" id="ARBA00022691"/>
    </source>
</evidence>
<dbReference type="SUPFAM" id="SSF53335">
    <property type="entry name" value="S-adenosyl-L-methionine-dependent methyltransferases"/>
    <property type="match status" value="1"/>
</dbReference>
<feature type="compositionally biased region" description="Basic and acidic residues" evidence="7">
    <location>
        <begin position="270"/>
        <end position="288"/>
    </location>
</feature>
<dbReference type="Gene3D" id="1.10.150.170">
    <property type="entry name" value="Putative methyltransferase TM0872, insert domain"/>
    <property type="match status" value="1"/>
</dbReference>
<dbReference type="SUPFAM" id="SSF81799">
    <property type="entry name" value="Putative methyltransferase TM0872, insert domain"/>
    <property type="match status" value="1"/>
</dbReference>
<proteinExistence type="inferred from homology"/>
<keyword evidence="4 6" id="KW-0808">Transferase</keyword>
<evidence type="ECO:0000256" key="6">
    <source>
        <dbReference type="HAMAP-Rule" id="MF_01007"/>
    </source>
</evidence>
<dbReference type="GO" id="GO:0032259">
    <property type="term" value="P:methylation"/>
    <property type="evidence" value="ECO:0007669"/>
    <property type="project" value="UniProtKB-KW"/>
</dbReference>
<gene>
    <name evidence="6 8" type="primary">rsmH</name>
    <name evidence="8" type="ORF">QEH52_15050</name>
</gene>
<comment type="similarity">
    <text evidence="1 6">Belongs to the methyltransferase superfamily. RsmH family.</text>
</comment>
<evidence type="ECO:0000256" key="1">
    <source>
        <dbReference type="ARBA" id="ARBA00010396"/>
    </source>
</evidence>
<protein>
    <recommendedName>
        <fullName evidence="6">Ribosomal RNA small subunit methyltransferase H</fullName>
        <ecNumber evidence="6">2.1.1.199</ecNumber>
    </recommendedName>
    <alternativeName>
        <fullName evidence="6">16S rRNA m(4)C1402 methyltransferase</fullName>
    </alternativeName>
    <alternativeName>
        <fullName evidence="6">rRNA (cytosine-N(4)-)-methyltransferase RsmH</fullName>
    </alternativeName>
</protein>
<feature type="compositionally biased region" description="Basic residues" evidence="7">
    <location>
        <begin position="310"/>
        <end position="321"/>
    </location>
</feature>
<keyword evidence="2 6" id="KW-0698">rRNA processing</keyword>
<reference evidence="8 9" key="1">
    <citation type="submission" date="2023-04" db="EMBL/GenBank/DDBJ databases">
        <title>A novel bacteria isolated from coastal sediment.</title>
        <authorList>
            <person name="Liu X.-J."/>
            <person name="Du Z.-J."/>
        </authorList>
    </citation>
    <scope>NUCLEOTIDE SEQUENCE [LARGE SCALE GENOMIC DNA]</scope>
    <source>
        <strain evidence="8 9">SDUM461003</strain>
    </source>
</reference>
<evidence type="ECO:0000256" key="4">
    <source>
        <dbReference type="ARBA" id="ARBA00022679"/>
    </source>
</evidence>
<dbReference type="InterPro" id="IPR023397">
    <property type="entry name" value="SAM-dep_MeTrfase_MraW_recog"/>
</dbReference>
<accession>A0ABU1AXF4</accession>
<dbReference type="EMBL" id="JARXHW010000042">
    <property type="protein sequence ID" value="MDQ8208843.1"/>
    <property type="molecule type" value="Genomic_DNA"/>
</dbReference>
<dbReference type="Gene3D" id="3.40.50.150">
    <property type="entry name" value="Vaccinia Virus protein VP39"/>
    <property type="match status" value="1"/>
</dbReference>
<keyword evidence="9" id="KW-1185">Reference proteome</keyword>
<keyword evidence="3 6" id="KW-0489">Methyltransferase</keyword>
<dbReference type="RefSeq" id="WP_308951548.1">
    <property type="nucleotide sequence ID" value="NZ_JARXHW010000042.1"/>
</dbReference>
<organism evidence="8 9">
    <name type="scientific">Thalassobacterium maritimum</name>
    <dbReference type="NCBI Taxonomy" id="3041265"/>
    <lineage>
        <taxon>Bacteria</taxon>
        <taxon>Pseudomonadati</taxon>
        <taxon>Verrucomicrobiota</taxon>
        <taxon>Opitutia</taxon>
        <taxon>Puniceicoccales</taxon>
        <taxon>Coraliomargaritaceae</taxon>
        <taxon>Thalassobacterium</taxon>
    </lineage>
</organism>
<comment type="caution">
    <text evidence="8">The sequence shown here is derived from an EMBL/GenBank/DDBJ whole genome shotgun (WGS) entry which is preliminary data.</text>
</comment>
<feature type="binding site" evidence="6">
    <location>
        <position position="66"/>
    </location>
    <ligand>
        <name>S-adenosyl-L-methionine</name>
        <dbReference type="ChEBI" id="CHEBI:59789"/>
    </ligand>
</feature>
<dbReference type="HAMAP" id="MF_01007">
    <property type="entry name" value="16SrRNA_methyltr_H"/>
    <property type="match status" value="1"/>
</dbReference>
<comment type="subcellular location">
    <subcellularLocation>
        <location evidence="6">Cytoplasm</location>
    </subcellularLocation>
</comment>
<dbReference type="GO" id="GO:0008168">
    <property type="term" value="F:methyltransferase activity"/>
    <property type="evidence" value="ECO:0007669"/>
    <property type="project" value="UniProtKB-KW"/>
</dbReference>
<dbReference type="InterPro" id="IPR029063">
    <property type="entry name" value="SAM-dependent_MTases_sf"/>
</dbReference>
<feature type="binding site" evidence="6">
    <location>
        <position position="93"/>
    </location>
    <ligand>
        <name>S-adenosyl-L-methionine</name>
        <dbReference type="ChEBI" id="CHEBI:59789"/>
    </ligand>
</feature>
<evidence type="ECO:0000256" key="7">
    <source>
        <dbReference type="SAM" id="MobiDB-lite"/>
    </source>
</evidence>
<feature type="region of interest" description="Disordered" evidence="7">
    <location>
        <begin position="270"/>
        <end position="321"/>
    </location>
</feature>
<feature type="binding site" evidence="6">
    <location>
        <position position="110"/>
    </location>
    <ligand>
        <name>S-adenosyl-L-methionine</name>
        <dbReference type="ChEBI" id="CHEBI:59789"/>
    </ligand>
</feature>
<feature type="binding site" evidence="6">
    <location>
        <position position="117"/>
    </location>
    <ligand>
        <name>S-adenosyl-L-methionine</name>
        <dbReference type="ChEBI" id="CHEBI:59789"/>
    </ligand>
</feature>
<evidence type="ECO:0000256" key="3">
    <source>
        <dbReference type="ARBA" id="ARBA00022603"/>
    </source>
</evidence>
<name>A0ABU1AXF4_9BACT</name>
<dbReference type="Proteomes" id="UP001225316">
    <property type="component" value="Unassembled WGS sequence"/>
</dbReference>
<comment type="function">
    <text evidence="6">Specifically methylates the N4 position of cytidine in position 1402 (C1402) of 16S rRNA.</text>
</comment>